<sequence length="200" mass="20467">MAVTRTSEGPESARPLGVAEAQADVRRIYHGGWLGPLVAAVVWLVAGLAADRAGMASGSAVLFLGGVLIPPLSMLGNRLLGDRADLPAGHPMRGLAMQSAFGMVAGLLAVWLVAGVLPGAFFPLAMVVVGAHYFTFAHLYGEVAFLVAGVVQVVAGLVVLVADTPDTLGAYLMAGLLVVMSGGLLLRHRARRAPAAAPVL</sequence>
<keyword evidence="1" id="KW-0812">Transmembrane</keyword>
<keyword evidence="1" id="KW-1133">Transmembrane helix</keyword>
<reference evidence="3" key="1">
    <citation type="submission" date="2017-08" db="EMBL/GenBank/DDBJ databases">
        <authorList>
            <person name="Varghese N."/>
            <person name="Submissions S."/>
        </authorList>
    </citation>
    <scope>NUCLEOTIDE SEQUENCE [LARGE SCALE GENOMIC DNA]</scope>
    <source>
        <strain evidence="3">USBA17B2</strain>
    </source>
</reference>
<keyword evidence="3" id="KW-1185">Reference proteome</keyword>
<dbReference type="EMBL" id="OBQK01000001">
    <property type="protein sequence ID" value="SOC52368.1"/>
    <property type="molecule type" value="Genomic_DNA"/>
</dbReference>
<feature type="transmembrane region" description="Helical" evidence="1">
    <location>
        <begin position="143"/>
        <end position="162"/>
    </location>
</feature>
<name>A0A285VFM6_9MICO</name>
<dbReference type="Pfam" id="PF22765">
    <property type="entry name" value="DUF7010"/>
    <property type="match status" value="1"/>
</dbReference>
<dbReference type="RefSeq" id="WP_141401395.1">
    <property type="nucleotide sequence ID" value="NZ_OBQK01000001.1"/>
</dbReference>
<evidence type="ECO:0000313" key="3">
    <source>
        <dbReference type="Proteomes" id="UP000219688"/>
    </source>
</evidence>
<keyword evidence="1" id="KW-0472">Membrane</keyword>
<feature type="transmembrane region" description="Helical" evidence="1">
    <location>
        <begin position="32"/>
        <end position="50"/>
    </location>
</feature>
<gene>
    <name evidence="2" type="ORF">SAMN05421879_101511</name>
</gene>
<evidence type="ECO:0000313" key="2">
    <source>
        <dbReference type="EMBL" id="SOC52368.1"/>
    </source>
</evidence>
<feature type="transmembrane region" description="Helical" evidence="1">
    <location>
        <begin position="56"/>
        <end position="75"/>
    </location>
</feature>
<protein>
    <submittedName>
        <fullName evidence="2">Uncharacterized protein</fullName>
    </submittedName>
</protein>
<dbReference type="AlphaFoldDB" id="A0A285VFM6"/>
<proteinExistence type="predicted"/>
<dbReference type="InterPro" id="IPR053824">
    <property type="entry name" value="DUF7010"/>
</dbReference>
<feature type="transmembrane region" description="Helical" evidence="1">
    <location>
        <begin position="168"/>
        <end position="186"/>
    </location>
</feature>
<dbReference type="Proteomes" id="UP000219688">
    <property type="component" value="Unassembled WGS sequence"/>
</dbReference>
<evidence type="ECO:0000256" key="1">
    <source>
        <dbReference type="SAM" id="Phobius"/>
    </source>
</evidence>
<organism evidence="2 3">
    <name type="scientific">Ornithinimicrobium cerasi</name>
    <dbReference type="NCBI Taxonomy" id="2248773"/>
    <lineage>
        <taxon>Bacteria</taxon>
        <taxon>Bacillati</taxon>
        <taxon>Actinomycetota</taxon>
        <taxon>Actinomycetes</taxon>
        <taxon>Micrococcales</taxon>
        <taxon>Ornithinimicrobiaceae</taxon>
        <taxon>Ornithinimicrobium</taxon>
    </lineage>
</organism>
<accession>A0A285VFM6</accession>
<dbReference type="STRING" id="1122622.GCA_000421185_00195"/>